<feature type="transmembrane region" description="Helical" evidence="2">
    <location>
        <begin position="6"/>
        <end position="28"/>
    </location>
</feature>
<dbReference type="OrthoDB" id="10291369at2759"/>
<dbReference type="OMA" id="IMYYEIN"/>
<evidence type="ECO:0008006" key="5">
    <source>
        <dbReference type="Google" id="ProtNLM"/>
    </source>
</evidence>
<dbReference type="Proteomes" id="UP000683925">
    <property type="component" value="Unassembled WGS sequence"/>
</dbReference>
<feature type="compositionally biased region" description="Polar residues" evidence="1">
    <location>
        <begin position="175"/>
        <end position="184"/>
    </location>
</feature>
<keyword evidence="4" id="KW-1185">Reference proteome</keyword>
<organism evidence="3 4">
    <name type="scientific">Paramecium octaurelia</name>
    <dbReference type="NCBI Taxonomy" id="43137"/>
    <lineage>
        <taxon>Eukaryota</taxon>
        <taxon>Sar</taxon>
        <taxon>Alveolata</taxon>
        <taxon>Ciliophora</taxon>
        <taxon>Intramacronucleata</taxon>
        <taxon>Oligohymenophorea</taxon>
        <taxon>Peniculida</taxon>
        <taxon>Parameciidae</taxon>
        <taxon>Paramecium</taxon>
    </lineage>
</organism>
<feature type="compositionally biased region" description="Basic and acidic residues" evidence="1">
    <location>
        <begin position="96"/>
        <end position="106"/>
    </location>
</feature>
<feature type="transmembrane region" description="Helical" evidence="2">
    <location>
        <begin position="223"/>
        <end position="246"/>
    </location>
</feature>
<keyword evidence="2" id="KW-0812">Transmembrane</keyword>
<gene>
    <name evidence="3" type="ORF">POCTA_138.1.T0800100</name>
</gene>
<evidence type="ECO:0000313" key="3">
    <source>
        <dbReference type="EMBL" id="CAD8183004.1"/>
    </source>
</evidence>
<dbReference type="AlphaFoldDB" id="A0A8S1VZ81"/>
<reference evidence="3" key="1">
    <citation type="submission" date="2021-01" db="EMBL/GenBank/DDBJ databases">
        <authorList>
            <consortium name="Genoscope - CEA"/>
            <person name="William W."/>
        </authorList>
    </citation>
    <scope>NUCLEOTIDE SEQUENCE</scope>
</reference>
<feature type="compositionally biased region" description="Polar residues" evidence="1">
    <location>
        <begin position="138"/>
        <end position="159"/>
    </location>
</feature>
<name>A0A8S1VZ81_PAROT</name>
<feature type="transmembrane region" description="Helical" evidence="2">
    <location>
        <begin position="288"/>
        <end position="310"/>
    </location>
</feature>
<comment type="caution">
    <text evidence="3">The sequence shown here is derived from an EMBL/GenBank/DDBJ whole genome shotgun (WGS) entry which is preliminary data.</text>
</comment>
<dbReference type="EMBL" id="CAJJDP010000079">
    <property type="protein sequence ID" value="CAD8183004.1"/>
    <property type="molecule type" value="Genomic_DNA"/>
</dbReference>
<evidence type="ECO:0000256" key="1">
    <source>
        <dbReference type="SAM" id="MobiDB-lite"/>
    </source>
</evidence>
<protein>
    <recommendedName>
        <fullName evidence="5">Transmembrane protein</fullName>
    </recommendedName>
</protein>
<proteinExistence type="predicted"/>
<feature type="region of interest" description="Disordered" evidence="1">
    <location>
        <begin position="135"/>
        <end position="184"/>
    </location>
</feature>
<keyword evidence="2" id="KW-1133">Transmembrane helix</keyword>
<feature type="region of interest" description="Disordered" evidence="1">
    <location>
        <begin position="88"/>
        <end position="113"/>
    </location>
</feature>
<keyword evidence="2" id="KW-0472">Membrane</keyword>
<accession>A0A8S1VZ81</accession>
<sequence length="357" mass="41011">MIHNLLIIVFFALWTVLFIVLILIGYFLEKKYKLAVITPQVKSQTPQNSVIFVNHMLISNVQKQSQQKNDSQLVDEIINNQRMFSQQHNQENGIKIQDESTQKETSLKLPITKKQKQTTPYTIFSRKQIAGNLEGVETVQSTNRKSVRSRQSGNNSERNSIFGETPDQKVLNQPKIPSTSSFQTSGNSLTVQNCTVPKPAKDYYKCNLFAKIFYSHKIGLSRIFMLAQIYFRQMVCFEICGVLLLFVSQLQYYYIIACSSGGYMIIKIHDYYTIQSICKNGDGCFIKLINYVIWGSELAILIIGIMYYEINNFICLQYYAPALALELFIVDPIRYFLIKNCLAEPKLGINKKSKSIK</sequence>
<evidence type="ECO:0000313" key="4">
    <source>
        <dbReference type="Proteomes" id="UP000683925"/>
    </source>
</evidence>
<evidence type="ECO:0000256" key="2">
    <source>
        <dbReference type="SAM" id="Phobius"/>
    </source>
</evidence>